<dbReference type="PROSITE" id="PS51257">
    <property type="entry name" value="PROKAR_LIPOPROTEIN"/>
    <property type="match status" value="1"/>
</dbReference>
<protein>
    <recommendedName>
        <fullName evidence="5">Lipoprotein</fullName>
    </recommendedName>
</protein>
<keyword evidence="2" id="KW-0732">Signal</keyword>
<feature type="compositionally biased region" description="Pro residues" evidence="1">
    <location>
        <begin position="53"/>
        <end position="62"/>
    </location>
</feature>
<name>A0A3D9HPR8_9PROT</name>
<evidence type="ECO:0000313" key="4">
    <source>
        <dbReference type="Proteomes" id="UP000256845"/>
    </source>
</evidence>
<feature type="chain" id="PRO_5017677616" description="Lipoprotein" evidence="2">
    <location>
        <begin position="21"/>
        <end position="154"/>
    </location>
</feature>
<keyword evidence="4" id="KW-1185">Reference proteome</keyword>
<evidence type="ECO:0000256" key="2">
    <source>
        <dbReference type="SAM" id="SignalP"/>
    </source>
</evidence>
<feature type="region of interest" description="Disordered" evidence="1">
    <location>
        <begin position="24"/>
        <end position="71"/>
    </location>
</feature>
<feature type="signal peptide" evidence="2">
    <location>
        <begin position="1"/>
        <end position="20"/>
    </location>
</feature>
<reference evidence="3 4" key="1">
    <citation type="submission" date="2018-07" db="EMBL/GenBank/DDBJ databases">
        <title>Genomic Encyclopedia of Type Strains, Phase III (KMG-III): the genomes of soil and plant-associated and newly described type strains.</title>
        <authorList>
            <person name="Whitman W."/>
        </authorList>
    </citation>
    <scope>NUCLEOTIDE SEQUENCE [LARGE SCALE GENOMIC DNA]</scope>
    <source>
        <strain evidence="3 4">CECT 8488</strain>
    </source>
</reference>
<evidence type="ECO:0008006" key="5">
    <source>
        <dbReference type="Google" id="ProtNLM"/>
    </source>
</evidence>
<organism evidence="3 4">
    <name type="scientific">Aestuariispira insulae</name>
    <dbReference type="NCBI Taxonomy" id="1461337"/>
    <lineage>
        <taxon>Bacteria</taxon>
        <taxon>Pseudomonadati</taxon>
        <taxon>Pseudomonadota</taxon>
        <taxon>Alphaproteobacteria</taxon>
        <taxon>Rhodospirillales</taxon>
        <taxon>Kiloniellaceae</taxon>
        <taxon>Aestuariispira</taxon>
    </lineage>
</organism>
<dbReference type="RefSeq" id="WP_115936357.1">
    <property type="nucleotide sequence ID" value="NZ_QRDW01000003.1"/>
</dbReference>
<dbReference type="EMBL" id="QRDW01000003">
    <property type="protein sequence ID" value="RED51470.1"/>
    <property type="molecule type" value="Genomic_DNA"/>
</dbReference>
<dbReference type="OrthoDB" id="8456317at2"/>
<dbReference type="Proteomes" id="UP000256845">
    <property type="component" value="Unassembled WGS sequence"/>
</dbReference>
<accession>A0A3D9HPR8</accession>
<sequence>MKAWRLILTGGILLSLAACGTPPANESALSVATPAPQDVKTEEKKTKTTALPSPAPVQPAAPEPVNDNPMQFMDMSTRQLSEAVGRPHMVRRDGPAEVWQYRGDGCVLDLFLYDQENELQVKHVDLRSQSLADDSLKACLADMIRKRNHTKPVG</sequence>
<comment type="caution">
    <text evidence="3">The sequence shown here is derived from an EMBL/GenBank/DDBJ whole genome shotgun (WGS) entry which is preliminary data.</text>
</comment>
<evidence type="ECO:0000313" key="3">
    <source>
        <dbReference type="EMBL" id="RED51470.1"/>
    </source>
</evidence>
<gene>
    <name evidence="3" type="ORF">DFP90_103272</name>
</gene>
<proteinExistence type="predicted"/>
<evidence type="ECO:0000256" key="1">
    <source>
        <dbReference type="SAM" id="MobiDB-lite"/>
    </source>
</evidence>
<dbReference type="AlphaFoldDB" id="A0A3D9HPR8"/>